<dbReference type="RefSeq" id="WP_127693655.1">
    <property type="nucleotide sequence ID" value="NZ_SACQ01000002.1"/>
</dbReference>
<sequence length="195" mass="21934">MKISSEQDKVAAATLTRAWVETMVVGLNLCPFAAPVVKQDSVRYSVTDAATDEDVAAGFLGELDLIQRSDEKSVATTLYIFPNATADFYDYLDLLHTCERLLDQAGMSEQFQVASFHPGYLFAGVDQDDLSHWTNRSPFPMLHIIRENQMSRVLAHYKDPDAIPERNIALMHELGKAGLIERFPPLADYWDTHAR</sequence>
<evidence type="ECO:0000313" key="2">
    <source>
        <dbReference type="Proteomes" id="UP000282818"/>
    </source>
</evidence>
<dbReference type="AlphaFoldDB" id="A0A437QB84"/>
<evidence type="ECO:0000313" key="1">
    <source>
        <dbReference type="EMBL" id="RVU31796.1"/>
    </source>
</evidence>
<protein>
    <submittedName>
        <fullName evidence="1">DUF1415 domain-containing protein</fullName>
    </submittedName>
</protein>
<dbReference type="InterPro" id="IPR009858">
    <property type="entry name" value="DUF1415"/>
</dbReference>
<accession>A0A437QB84</accession>
<reference evidence="1 2" key="1">
    <citation type="submission" date="2019-01" db="EMBL/GenBank/DDBJ databases">
        <authorList>
            <person name="Chen W.-M."/>
        </authorList>
    </citation>
    <scope>NUCLEOTIDE SEQUENCE [LARGE SCALE GENOMIC DNA]</scope>
    <source>
        <strain evidence="1 2">HPM-16</strain>
    </source>
</reference>
<dbReference type="Proteomes" id="UP000282818">
    <property type="component" value="Unassembled WGS sequence"/>
</dbReference>
<name>A0A437QB84_9GAMM</name>
<comment type="caution">
    <text evidence="1">The sequence shown here is derived from an EMBL/GenBank/DDBJ whole genome shotgun (WGS) entry which is preliminary data.</text>
</comment>
<dbReference type="Pfam" id="PF07209">
    <property type="entry name" value="DUF1415"/>
    <property type="match status" value="1"/>
</dbReference>
<proteinExistence type="predicted"/>
<organism evidence="1 2">
    <name type="scientific">Neptunomonas marina</name>
    <dbReference type="NCBI Taxonomy" id="1815562"/>
    <lineage>
        <taxon>Bacteria</taxon>
        <taxon>Pseudomonadati</taxon>
        <taxon>Pseudomonadota</taxon>
        <taxon>Gammaproteobacteria</taxon>
        <taxon>Oceanospirillales</taxon>
        <taxon>Oceanospirillaceae</taxon>
        <taxon>Neptunomonas</taxon>
    </lineage>
</organism>
<gene>
    <name evidence="1" type="ORF">EOE65_07405</name>
</gene>
<dbReference type="EMBL" id="SACQ01000002">
    <property type="protein sequence ID" value="RVU31796.1"/>
    <property type="molecule type" value="Genomic_DNA"/>
</dbReference>
<keyword evidence="2" id="KW-1185">Reference proteome</keyword>